<evidence type="ECO:0000313" key="9">
    <source>
        <dbReference type="Proteomes" id="UP000179243"/>
    </source>
</evidence>
<evidence type="ECO:0000256" key="4">
    <source>
        <dbReference type="ARBA" id="ARBA00022989"/>
    </source>
</evidence>
<dbReference type="PANTHER" id="PTHR10010:SF46">
    <property type="entry name" value="SODIUM-DEPENDENT PHOSPHATE TRANSPORT PROTEIN 2B"/>
    <property type="match status" value="1"/>
</dbReference>
<dbReference type="Pfam" id="PF01833">
    <property type="entry name" value="TIG"/>
    <property type="match status" value="1"/>
</dbReference>
<dbReference type="AlphaFoldDB" id="A0A1F7F7G6"/>
<dbReference type="GO" id="GO:0044341">
    <property type="term" value="P:sodium-dependent phosphate transport"/>
    <property type="evidence" value="ECO:0007669"/>
    <property type="project" value="InterPro"/>
</dbReference>
<evidence type="ECO:0000256" key="2">
    <source>
        <dbReference type="ARBA" id="ARBA00022475"/>
    </source>
</evidence>
<feature type="transmembrane region" description="Helical" evidence="6">
    <location>
        <begin position="282"/>
        <end position="301"/>
    </location>
</feature>
<dbReference type="InterPro" id="IPR038078">
    <property type="entry name" value="PhoU-like_sf"/>
</dbReference>
<dbReference type="GO" id="GO:0005436">
    <property type="term" value="F:sodium:phosphate symporter activity"/>
    <property type="evidence" value="ECO:0007669"/>
    <property type="project" value="InterPro"/>
</dbReference>
<dbReference type="Gene3D" id="1.20.58.220">
    <property type="entry name" value="Phosphate transport system protein phou homolog 2, domain 2"/>
    <property type="match status" value="1"/>
</dbReference>
<dbReference type="Pfam" id="PF02690">
    <property type="entry name" value="Na_Pi_cotrans"/>
    <property type="match status" value="1"/>
</dbReference>
<evidence type="ECO:0000313" key="8">
    <source>
        <dbReference type="EMBL" id="OGK02625.1"/>
    </source>
</evidence>
<evidence type="ECO:0000259" key="7">
    <source>
        <dbReference type="Pfam" id="PF01833"/>
    </source>
</evidence>
<feature type="domain" description="IPT/TIG" evidence="7">
    <location>
        <begin position="29"/>
        <end position="99"/>
    </location>
</feature>
<dbReference type="InterPro" id="IPR013783">
    <property type="entry name" value="Ig-like_fold"/>
</dbReference>
<feature type="transmembrane region" description="Helical" evidence="6">
    <location>
        <begin position="363"/>
        <end position="381"/>
    </location>
</feature>
<protein>
    <recommendedName>
        <fullName evidence="7">IPT/TIG domain-containing protein</fullName>
    </recommendedName>
</protein>
<evidence type="ECO:0000256" key="6">
    <source>
        <dbReference type="SAM" id="Phobius"/>
    </source>
</evidence>
<keyword evidence="4 6" id="KW-1133">Transmembrane helix</keyword>
<evidence type="ECO:0000256" key="1">
    <source>
        <dbReference type="ARBA" id="ARBA00004651"/>
    </source>
</evidence>
<dbReference type="Gene3D" id="2.60.40.10">
    <property type="entry name" value="Immunoglobulins"/>
    <property type="match status" value="1"/>
</dbReference>
<comment type="subcellular location">
    <subcellularLocation>
        <location evidence="1">Cell membrane</location>
        <topology evidence="1">Multi-pass membrane protein</topology>
    </subcellularLocation>
</comment>
<organism evidence="8 9">
    <name type="scientific">Candidatus Raymondbacteria bacterium RIFOXYD12_FULL_49_13</name>
    <dbReference type="NCBI Taxonomy" id="1817890"/>
    <lineage>
        <taxon>Bacteria</taxon>
        <taxon>Raymondiibacteriota</taxon>
    </lineage>
</organism>
<dbReference type="InterPro" id="IPR003841">
    <property type="entry name" value="Na/Pi_transpt"/>
</dbReference>
<gene>
    <name evidence="8" type="ORF">A2519_11220</name>
</gene>
<evidence type="ECO:0000256" key="3">
    <source>
        <dbReference type="ARBA" id="ARBA00022692"/>
    </source>
</evidence>
<keyword evidence="5 6" id="KW-0472">Membrane</keyword>
<feature type="transmembrane region" description="Helical" evidence="6">
    <location>
        <begin position="180"/>
        <end position="201"/>
    </location>
</feature>
<feature type="transmembrane region" description="Helical" evidence="6">
    <location>
        <begin position="213"/>
        <end position="236"/>
    </location>
</feature>
<dbReference type="SUPFAM" id="SSF109755">
    <property type="entry name" value="PhoU-like"/>
    <property type="match status" value="1"/>
</dbReference>
<dbReference type="GO" id="GO:0005886">
    <property type="term" value="C:plasma membrane"/>
    <property type="evidence" value="ECO:0007669"/>
    <property type="project" value="UniProtKB-SubCell"/>
</dbReference>
<keyword evidence="3 6" id="KW-0812">Transmembrane</keyword>
<evidence type="ECO:0000256" key="5">
    <source>
        <dbReference type="ARBA" id="ARBA00023136"/>
    </source>
</evidence>
<proteinExistence type="predicted"/>
<feature type="transmembrane region" description="Helical" evidence="6">
    <location>
        <begin position="330"/>
        <end position="351"/>
    </location>
</feature>
<feature type="transmembrane region" description="Helical" evidence="6">
    <location>
        <begin position="308"/>
        <end position="324"/>
    </location>
</feature>
<dbReference type="InterPro" id="IPR014756">
    <property type="entry name" value="Ig_E-set"/>
</dbReference>
<name>A0A1F7F7G6_UNCRA</name>
<feature type="transmembrane region" description="Helical" evidence="6">
    <location>
        <begin position="243"/>
        <end position="262"/>
    </location>
</feature>
<comment type="caution">
    <text evidence="8">The sequence shown here is derived from an EMBL/GenBank/DDBJ whole genome shotgun (WGS) entry which is preliminary data.</text>
</comment>
<accession>A0A1F7F7G6</accession>
<feature type="transmembrane region" description="Helical" evidence="6">
    <location>
        <begin position="117"/>
        <end position="139"/>
    </location>
</feature>
<sequence length="668" mass="72577">MPVSRMVPVVFATLFVLWSLGGGAEILRPVIERVYPEECYAGATVTIVGSGLVPDSGGAQVTVDKASAQVLFARHDSMVIKLPYTLNEGQTKIRVFNRDEKSKPFLISVITLNTPKIIRFMLGGLAFLLLGVFTLTAGLRKYTDRRIRRIIDVMVRNPWLAFLTGALLSSVSQSSTSAGLLLLGIADAGIITLSKCLWVLVGANIGSTITAFFLQFGIAKHAILIIAAGAALTVVSRGRRYKWFLPDLVLGAGFLFYGVHILENGFTPLEGHPAVIDFFSAYSAATPTGFALCFIAGALLVMALQSSGAATVLLVGIAQTTRLFDLPSCVAVLMGVNFGVPLVPLLVARFGEVTGKRTACGHFLINTWGSVVALAAFPFLPGLVDALVPGSPYLIDPDKKIIYPLIGLHVSVAFLALNLLSALTALPFLRLLERLAVKWYPHEQSKTEKELESVGVRDQGATLQKIAEKIRDMSLIDQRLLHRLEQMLSAGPEAGLREMEALLTSMGDLHGAVVAKISGLMKISGYSVNVLKLEQSMYTVVELYKISSLAHRALTSVLTLDRHNVTLTGELEKQVKDLSGKIIGFMEDLGAVLDDPAYLTKAEIRYREIAINRAEERTKALLIEAIGKAAYTPETGQHLLQLISTYEQIGNHVYRIFDFCLLQADNVR</sequence>
<dbReference type="Proteomes" id="UP000179243">
    <property type="component" value="Unassembled WGS sequence"/>
</dbReference>
<dbReference type="EMBL" id="MFYX01000104">
    <property type="protein sequence ID" value="OGK02625.1"/>
    <property type="molecule type" value="Genomic_DNA"/>
</dbReference>
<keyword evidence="2" id="KW-1003">Cell membrane</keyword>
<dbReference type="PANTHER" id="PTHR10010">
    <property type="entry name" value="SOLUTE CARRIER FAMILY 34 SODIUM PHOSPHATE , MEMBER 2-RELATED"/>
    <property type="match status" value="1"/>
</dbReference>
<feature type="transmembrane region" description="Helical" evidence="6">
    <location>
        <begin position="401"/>
        <end position="429"/>
    </location>
</feature>
<dbReference type="NCBIfam" id="NF037997">
    <property type="entry name" value="Na_Pi_symport"/>
    <property type="match status" value="1"/>
</dbReference>
<dbReference type="SUPFAM" id="SSF81296">
    <property type="entry name" value="E set domains"/>
    <property type="match status" value="1"/>
</dbReference>
<dbReference type="InterPro" id="IPR002909">
    <property type="entry name" value="IPT_dom"/>
</dbReference>
<reference evidence="8 9" key="1">
    <citation type="journal article" date="2016" name="Nat. Commun.">
        <title>Thousands of microbial genomes shed light on interconnected biogeochemical processes in an aquifer system.</title>
        <authorList>
            <person name="Anantharaman K."/>
            <person name="Brown C.T."/>
            <person name="Hug L.A."/>
            <person name="Sharon I."/>
            <person name="Castelle C.J."/>
            <person name="Probst A.J."/>
            <person name="Thomas B.C."/>
            <person name="Singh A."/>
            <person name="Wilkins M.J."/>
            <person name="Karaoz U."/>
            <person name="Brodie E.L."/>
            <person name="Williams K.H."/>
            <person name="Hubbard S.S."/>
            <person name="Banfield J.F."/>
        </authorList>
    </citation>
    <scope>NUCLEOTIDE SEQUENCE [LARGE SCALE GENOMIC DNA]</scope>
</reference>